<keyword evidence="1" id="KW-1133">Transmembrane helix</keyword>
<dbReference type="Proteomes" id="UP001482513">
    <property type="component" value="Unassembled WGS sequence"/>
</dbReference>
<organism evidence="2 3">
    <name type="scientific">Leptolyngbya subtilissima DQ-A4</name>
    <dbReference type="NCBI Taxonomy" id="2933933"/>
    <lineage>
        <taxon>Bacteria</taxon>
        <taxon>Bacillati</taxon>
        <taxon>Cyanobacteriota</taxon>
        <taxon>Cyanophyceae</taxon>
        <taxon>Leptolyngbyales</taxon>
        <taxon>Leptolyngbyaceae</taxon>
        <taxon>Leptolyngbya group</taxon>
        <taxon>Leptolyngbya</taxon>
    </lineage>
</organism>
<accession>A0ABV0K6T5</accession>
<keyword evidence="1" id="KW-0812">Transmembrane</keyword>
<proteinExistence type="predicted"/>
<reference evidence="2 3" key="1">
    <citation type="submission" date="2022-04" db="EMBL/GenBank/DDBJ databases">
        <title>Positive selection, recombination, and allopatry shape intraspecific diversity of widespread and dominant cyanobacteria.</title>
        <authorList>
            <person name="Wei J."/>
            <person name="Shu W."/>
            <person name="Hu C."/>
        </authorList>
    </citation>
    <scope>NUCLEOTIDE SEQUENCE [LARGE SCALE GENOMIC DNA]</scope>
    <source>
        <strain evidence="2 3">DQ-A4</strain>
    </source>
</reference>
<keyword evidence="3" id="KW-1185">Reference proteome</keyword>
<sequence length="106" mass="11794">MAQLFNSLAGVSESWNWLIILFFTYAFCSTAYFGYTAMDWLSRVAVPAMVLLMAMSLSVASRDVGGFAGLQDLAIADPLTPRGGHHHHCRHVCLRRHPGHQLESIF</sequence>
<dbReference type="EMBL" id="JAMPKX010000007">
    <property type="protein sequence ID" value="MEP0948417.1"/>
    <property type="molecule type" value="Genomic_DNA"/>
</dbReference>
<comment type="caution">
    <text evidence="2">The sequence shown here is derived from an EMBL/GenBank/DDBJ whole genome shotgun (WGS) entry which is preliminary data.</text>
</comment>
<name>A0ABV0K6T5_9CYAN</name>
<feature type="transmembrane region" description="Helical" evidence="1">
    <location>
        <begin position="40"/>
        <end position="60"/>
    </location>
</feature>
<feature type="transmembrane region" description="Helical" evidence="1">
    <location>
        <begin position="15"/>
        <end position="33"/>
    </location>
</feature>
<keyword evidence="1" id="KW-0472">Membrane</keyword>
<evidence type="ECO:0000313" key="2">
    <source>
        <dbReference type="EMBL" id="MEP0948417.1"/>
    </source>
</evidence>
<dbReference type="RefSeq" id="WP_242021565.1">
    <property type="nucleotide sequence ID" value="NZ_JAMPKX010000007.1"/>
</dbReference>
<gene>
    <name evidence="2" type="ORF">NC992_16145</name>
</gene>
<evidence type="ECO:0000256" key="1">
    <source>
        <dbReference type="SAM" id="Phobius"/>
    </source>
</evidence>
<protein>
    <submittedName>
        <fullName evidence="2">Uncharacterized protein</fullName>
    </submittedName>
</protein>
<evidence type="ECO:0000313" key="3">
    <source>
        <dbReference type="Proteomes" id="UP001482513"/>
    </source>
</evidence>